<feature type="signal peptide" evidence="3">
    <location>
        <begin position="1"/>
        <end position="19"/>
    </location>
</feature>
<dbReference type="EMBL" id="MU853752">
    <property type="protein sequence ID" value="KAK3946249.1"/>
    <property type="molecule type" value="Genomic_DNA"/>
</dbReference>
<dbReference type="InterPro" id="IPR000560">
    <property type="entry name" value="His_Pase_clade-2"/>
</dbReference>
<dbReference type="InterPro" id="IPR050645">
    <property type="entry name" value="Histidine_acid_phosphatase"/>
</dbReference>
<evidence type="ECO:0000313" key="4">
    <source>
        <dbReference type="EMBL" id="KAK3946249.1"/>
    </source>
</evidence>
<evidence type="ECO:0000256" key="1">
    <source>
        <dbReference type="ARBA" id="ARBA00005375"/>
    </source>
</evidence>
<keyword evidence="2" id="KW-0812">Transmembrane</keyword>
<dbReference type="SUPFAM" id="SSF53254">
    <property type="entry name" value="Phosphoglycerate mutase-like"/>
    <property type="match status" value="1"/>
</dbReference>
<dbReference type="GO" id="GO:0016791">
    <property type="term" value="F:phosphatase activity"/>
    <property type="evidence" value="ECO:0007669"/>
    <property type="project" value="TreeGrafter"/>
</dbReference>
<name>A0AAN6SA90_9PEZI</name>
<keyword evidence="3" id="KW-0732">Signal</keyword>
<accession>A0AAN6SA90</accession>
<sequence length="593" mass="63221">MAALSVALSLAALVGAGSAQSTSEHIWSSVAWIYYGERTPLYGPNPATLTSIGAQQMYRQGQMFRTRYLENSNLTEGENAVTTHAPIVGIEPNAIDNTQLNIMTSTDEYTGASALAFMQGLYPPLTQAFANNTGGMDAAMLANGSIVNYPLGGYQYPQIRTTSVLDPESVWIEGNAYCTKYTQSLIDLRTDGDVVSTYQDTLPFYHALWDRIFQKQFRMTMANFYNAYLLYDYASFQYNHDNETRALITADNLTTLAQLASSEQRYRNANLSASDVTGGNMIRTIAGRTMAAKVVALFRDNINSAGASGKMNLVFSSFEPFVAFFALASLINGPSGANFVSLPNPGAAMVFELFSIGGNESAYPSVDNLWVRFYYRNGTDSAAPFIQYSLFGNGNANSRLQFTDFVTEINSISVDSVASWCQVCDSVGAALFCSGLLSNSAGAGDPSAVSGGGNPVVNPVIAGVIGAAVSISVIGLAILAAIVYGGVRFHRAGSPQARNSTLGGFKGAEKMASDTDIAYAKSGVRHERTGSWELHDGGNGKGVMPTVPVQAHTTAGAAVKARDFASSSTKPIDDDAVSVMSEMGQVPVKPREF</sequence>
<gene>
    <name evidence="4" type="ORF">QBC46DRAFT_301492</name>
</gene>
<keyword evidence="2" id="KW-0472">Membrane</keyword>
<evidence type="ECO:0000313" key="5">
    <source>
        <dbReference type="Proteomes" id="UP001303473"/>
    </source>
</evidence>
<dbReference type="Pfam" id="PF00328">
    <property type="entry name" value="His_Phos_2"/>
    <property type="match status" value="1"/>
</dbReference>
<organism evidence="4 5">
    <name type="scientific">Diplogelasinospora grovesii</name>
    <dbReference type="NCBI Taxonomy" id="303347"/>
    <lineage>
        <taxon>Eukaryota</taxon>
        <taxon>Fungi</taxon>
        <taxon>Dikarya</taxon>
        <taxon>Ascomycota</taxon>
        <taxon>Pezizomycotina</taxon>
        <taxon>Sordariomycetes</taxon>
        <taxon>Sordariomycetidae</taxon>
        <taxon>Sordariales</taxon>
        <taxon>Diplogelasinosporaceae</taxon>
        <taxon>Diplogelasinospora</taxon>
    </lineage>
</organism>
<proteinExistence type="inferred from homology"/>
<comment type="caution">
    <text evidence="4">The sequence shown here is derived from an EMBL/GenBank/DDBJ whole genome shotgun (WGS) entry which is preliminary data.</text>
</comment>
<dbReference type="Gene3D" id="3.40.50.1240">
    <property type="entry name" value="Phosphoglycerate mutase-like"/>
    <property type="match status" value="1"/>
</dbReference>
<evidence type="ECO:0000256" key="3">
    <source>
        <dbReference type="SAM" id="SignalP"/>
    </source>
</evidence>
<evidence type="ECO:0000256" key="2">
    <source>
        <dbReference type="SAM" id="Phobius"/>
    </source>
</evidence>
<comment type="similarity">
    <text evidence="1">Belongs to the histidine acid phosphatase family.</text>
</comment>
<feature type="transmembrane region" description="Helical" evidence="2">
    <location>
        <begin position="460"/>
        <end position="484"/>
    </location>
</feature>
<keyword evidence="5" id="KW-1185">Reference proteome</keyword>
<feature type="chain" id="PRO_5043009324" evidence="3">
    <location>
        <begin position="20"/>
        <end position="593"/>
    </location>
</feature>
<dbReference type="PANTHER" id="PTHR11567:SF127">
    <property type="entry name" value="HISTIDINE ACID PHOSPHATASE"/>
    <property type="match status" value="1"/>
</dbReference>
<protein>
    <submittedName>
        <fullName evidence="4">Histidine phosphatase superfamily</fullName>
    </submittedName>
</protein>
<keyword evidence="2" id="KW-1133">Transmembrane helix</keyword>
<dbReference type="AlphaFoldDB" id="A0AAN6SA90"/>
<dbReference type="InterPro" id="IPR029033">
    <property type="entry name" value="His_PPase_superfam"/>
</dbReference>
<dbReference type="PANTHER" id="PTHR11567">
    <property type="entry name" value="ACID PHOSPHATASE-RELATED"/>
    <property type="match status" value="1"/>
</dbReference>
<dbReference type="Proteomes" id="UP001303473">
    <property type="component" value="Unassembled WGS sequence"/>
</dbReference>
<reference evidence="5" key="1">
    <citation type="journal article" date="2023" name="Mol. Phylogenet. Evol.">
        <title>Genome-scale phylogeny and comparative genomics of the fungal order Sordariales.</title>
        <authorList>
            <person name="Hensen N."/>
            <person name="Bonometti L."/>
            <person name="Westerberg I."/>
            <person name="Brannstrom I.O."/>
            <person name="Guillou S."/>
            <person name="Cros-Aarteil S."/>
            <person name="Calhoun S."/>
            <person name="Haridas S."/>
            <person name="Kuo A."/>
            <person name="Mondo S."/>
            <person name="Pangilinan J."/>
            <person name="Riley R."/>
            <person name="LaButti K."/>
            <person name="Andreopoulos B."/>
            <person name="Lipzen A."/>
            <person name="Chen C."/>
            <person name="Yan M."/>
            <person name="Daum C."/>
            <person name="Ng V."/>
            <person name="Clum A."/>
            <person name="Steindorff A."/>
            <person name="Ohm R.A."/>
            <person name="Martin F."/>
            <person name="Silar P."/>
            <person name="Natvig D.O."/>
            <person name="Lalanne C."/>
            <person name="Gautier V."/>
            <person name="Ament-Velasquez S.L."/>
            <person name="Kruys A."/>
            <person name="Hutchinson M.I."/>
            <person name="Powell A.J."/>
            <person name="Barry K."/>
            <person name="Miller A.N."/>
            <person name="Grigoriev I.V."/>
            <person name="Debuchy R."/>
            <person name="Gladieux P."/>
            <person name="Hiltunen Thoren M."/>
            <person name="Johannesson H."/>
        </authorList>
    </citation>
    <scope>NUCLEOTIDE SEQUENCE [LARGE SCALE GENOMIC DNA]</scope>
    <source>
        <strain evidence="5">CBS 340.73</strain>
    </source>
</reference>